<feature type="region of interest" description="Disordered" evidence="10">
    <location>
        <begin position="1"/>
        <end position="52"/>
    </location>
</feature>
<evidence type="ECO:0000256" key="2">
    <source>
        <dbReference type="ARBA" id="ARBA00022517"/>
    </source>
</evidence>
<keyword evidence="6 9" id="KW-0255">Endonuclease</keyword>
<name>A0A411YBM8_9ACTN</name>
<dbReference type="GO" id="GO:0004521">
    <property type="term" value="F:RNA endonuclease activity"/>
    <property type="evidence" value="ECO:0007669"/>
    <property type="project" value="UniProtKB-UniRule"/>
</dbReference>
<evidence type="ECO:0000256" key="6">
    <source>
        <dbReference type="ARBA" id="ARBA00022759"/>
    </source>
</evidence>
<dbReference type="Proteomes" id="UP000291469">
    <property type="component" value="Chromosome"/>
</dbReference>
<dbReference type="EMBL" id="CP036402">
    <property type="protein sequence ID" value="QBI18631.1"/>
    <property type="molecule type" value="Genomic_DNA"/>
</dbReference>
<feature type="compositionally biased region" description="Basic residues" evidence="10">
    <location>
        <begin position="1"/>
        <end position="13"/>
    </location>
</feature>
<evidence type="ECO:0000256" key="1">
    <source>
        <dbReference type="ARBA" id="ARBA00010875"/>
    </source>
</evidence>
<dbReference type="Gene3D" id="3.40.390.30">
    <property type="entry name" value="Metalloproteases ('zincins'), catalytic domain"/>
    <property type="match status" value="1"/>
</dbReference>
<comment type="function">
    <text evidence="9">Single strand-specific metallo-endoribonuclease involved in late-stage 70S ribosome quality control and in maturation of the 3' terminus of the 16S rRNA.</text>
</comment>
<evidence type="ECO:0000256" key="10">
    <source>
        <dbReference type="SAM" id="MobiDB-lite"/>
    </source>
</evidence>
<dbReference type="PANTHER" id="PTHR46986">
    <property type="entry name" value="ENDORIBONUCLEASE YBEY, CHLOROPLASTIC"/>
    <property type="match status" value="1"/>
</dbReference>
<feature type="region of interest" description="Disordered" evidence="10">
    <location>
        <begin position="119"/>
        <end position="147"/>
    </location>
</feature>
<keyword evidence="8 9" id="KW-0862">Zinc</keyword>
<dbReference type="InterPro" id="IPR023091">
    <property type="entry name" value="MetalPrtase_cat_dom_sf_prd"/>
</dbReference>
<dbReference type="GO" id="GO:0004222">
    <property type="term" value="F:metalloendopeptidase activity"/>
    <property type="evidence" value="ECO:0007669"/>
    <property type="project" value="InterPro"/>
</dbReference>
<dbReference type="PANTHER" id="PTHR46986:SF1">
    <property type="entry name" value="ENDORIBONUCLEASE YBEY, CHLOROPLASTIC"/>
    <property type="match status" value="1"/>
</dbReference>
<keyword evidence="4 9" id="KW-0540">Nuclease</keyword>
<keyword evidence="2 9" id="KW-0690">Ribosome biogenesis</keyword>
<dbReference type="OrthoDB" id="9807740at2"/>
<proteinExistence type="inferred from homology"/>
<evidence type="ECO:0000313" key="11">
    <source>
        <dbReference type="EMBL" id="QBI18631.1"/>
    </source>
</evidence>
<accession>A0A411YBM8</accession>
<gene>
    <name evidence="9 11" type="primary">ybeY</name>
    <name evidence="11" type="ORF">ER308_02995</name>
</gene>
<dbReference type="NCBIfam" id="TIGR00043">
    <property type="entry name" value="rRNA maturation RNase YbeY"/>
    <property type="match status" value="1"/>
</dbReference>
<feature type="binding site" evidence="9">
    <location>
        <position position="195"/>
    </location>
    <ligand>
        <name>Zn(2+)</name>
        <dbReference type="ChEBI" id="CHEBI:29105"/>
        <note>catalytic</note>
    </ligand>
</feature>
<evidence type="ECO:0000256" key="5">
    <source>
        <dbReference type="ARBA" id="ARBA00022723"/>
    </source>
</evidence>
<dbReference type="Pfam" id="PF02130">
    <property type="entry name" value="YbeY"/>
    <property type="match status" value="1"/>
</dbReference>
<evidence type="ECO:0000313" key="12">
    <source>
        <dbReference type="Proteomes" id="UP000291469"/>
    </source>
</evidence>
<evidence type="ECO:0000256" key="3">
    <source>
        <dbReference type="ARBA" id="ARBA00022552"/>
    </source>
</evidence>
<feature type="binding site" evidence="9">
    <location>
        <position position="185"/>
    </location>
    <ligand>
        <name>Zn(2+)</name>
        <dbReference type="ChEBI" id="CHEBI:29105"/>
        <note>catalytic</note>
    </ligand>
</feature>
<feature type="binding site" evidence="9">
    <location>
        <position position="189"/>
    </location>
    <ligand>
        <name>Zn(2+)</name>
        <dbReference type="ChEBI" id="CHEBI:29105"/>
        <note>catalytic</note>
    </ligand>
</feature>
<evidence type="ECO:0000256" key="7">
    <source>
        <dbReference type="ARBA" id="ARBA00022801"/>
    </source>
</evidence>
<protein>
    <recommendedName>
        <fullName evidence="9">Endoribonuclease YbeY</fullName>
        <ecNumber evidence="9">3.1.-.-</ecNumber>
    </recommendedName>
</protein>
<dbReference type="GO" id="GO:0008270">
    <property type="term" value="F:zinc ion binding"/>
    <property type="evidence" value="ECO:0007669"/>
    <property type="project" value="UniProtKB-UniRule"/>
</dbReference>
<dbReference type="PROSITE" id="PS01306">
    <property type="entry name" value="UPF0054"/>
    <property type="match status" value="1"/>
</dbReference>
<evidence type="ECO:0000256" key="4">
    <source>
        <dbReference type="ARBA" id="ARBA00022722"/>
    </source>
</evidence>
<keyword evidence="5 9" id="KW-0479">Metal-binding</keyword>
<evidence type="ECO:0000256" key="9">
    <source>
        <dbReference type="HAMAP-Rule" id="MF_00009"/>
    </source>
</evidence>
<dbReference type="HAMAP" id="MF_00009">
    <property type="entry name" value="Endoribonucl_YbeY"/>
    <property type="match status" value="1"/>
</dbReference>
<dbReference type="InterPro" id="IPR002036">
    <property type="entry name" value="YbeY"/>
</dbReference>
<dbReference type="EC" id="3.1.-.-" evidence="9"/>
<dbReference type="GO" id="GO:0005737">
    <property type="term" value="C:cytoplasm"/>
    <property type="evidence" value="ECO:0007669"/>
    <property type="project" value="UniProtKB-SubCell"/>
</dbReference>
<dbReference type="KEGG" id="erz:ER308_02995"/>
<keyword evidence="12" id="KW-1185">Reference proteome</keyword>
<dbReference type="GO" id="GO:0006364">
    <property type="term" value="P:rRNA processing"/>
    <property type="evidence" value="ECO:0007669"/>
    <property type="project" value="UniProtKB-UniRule"/>
</dbReference>
<keyword evidence="9" id="KW-0963">Cytoplasm</keyword>
<evidence type="ECO:0000256" key="8">
    <source>
        <dbReference type="ARBA" id="ARBA00022833"/>
    </source>
</evidence>
<comment type="similarity">
    <text evidence="1 9">Belongs to the endoribonuclease YbeY family.</text>
</comment>
<sequence>MPPEHRTKRRRGRTTVGDDGSDHDAPARPGTASGDSSARISLVDDRDGPDGDATLDLGRLDRLARFVLADRAVPRRLELGLLLVDRGHMAELNAEHMGADGPTDVLAFPIDATPAATADATPAATADATPAATADATPAATADSATDGDAPGLLGDVVLCPAVASAQAAERGTDTTSELDLLLVHGILHLLGHDHAEPGEHQRMFGLTDRLLADFAAADQGVGS</sequence>
<dbReference type="AlphaFoldDB" id="A0A411YBM8"/>
<reference evidence="11 12" key="1">
    <citation type="submission" date="2019-01" db="EMBL/GenBank/DDBJ databases">
        <title>Egibacter rhizosphaerae EGI 80759T.</title>
        <authorList>
            <person name="Chen D.-D."/>
            <person name="Tian Y."/>
            <person name="Jiao J.-Y."/>
            <person name="Zhang X.-T."/>
            <person name="Zhang Y.-G."/>
            <person name="Zhang Y."/>
            <person name="Xiao M."/>
            <person name="Shu W.-S."/>
            <person name="Li W.-J."/>
        </authorList>
    </citation>
    <scope>NUCLEOTIDE SEQUENCE [LARGE SCALE GENOMIC DNA]</scope>
    <source>
        <strain evidence="11 12">EGI 80759</strain>
    </source>
</reference>
<keyword evidence="3 9" id="KW-0698">rRNA processing</keyword>
<keyword evidence="7 9" id="KW-0378">Hydrolase</keyword>
<dbReference type="SUPFAM" id="SSF55486">
    <property type="entry name" value="Metalloproteases ('zincins'), catalytic domain"/>
    <property type="match status" value="1"/>
</dbReference>
<dbReference type="InterPro" id="IPR020549">
    <property type="entry name" value="YbeY_CS"/>
</dbReference>
<comment type="cofactor">
    <cofactor evidence="9">
        <name>Zn(2+)</name>
        <dbReference type="ChEBI" id="CHEBI:29105"/>
    </cofactor>
    <text evidence="9">Binds 1 zinc ion.</text>
</comment>
<organism evidence="11 12">
    <name type="scientific">Egibacter rhizosphaerae</name>
    <dbReference type="NCBI Taxonomy" id="1670831"/>
    <lineage>
        <taxon>Bacteria</taxon>
        <taxon>Bacillati</taxon>
        <taxon>Actinomycetota</taxon>
        <taxon>Nitriliruptoria</taxon>
        <taxon>Egibacterales</taxon>
        <taxon>Egibacteraceae</taxon>
        <taxon>Egibacter</taxon>
    </lineage>
</organism>
<comment type="subcellular location">
    <subcellularLocation>
        <location evidence="9">Cytoplasm</location>
    </subcellularLocation>
</comment>